<dbReference type="EMBL" id="UINC01211383">
    <property type="protein sequence ID" value="SVE35258.1"/>
    <property type="molecule type" value="Genomic_DNA"/>
</dbReference>
<evidence type="ECO:0008006" key="2">
    <source>
        <dbReference type="Google" id="ProtNLM"/>
    </source>
</evidence>
<dbReference type="AlphaFoldDB" id="A0A383CUF3"/>
<protein>
    <recommendedName>
        <fullName evidence="2">OB domain-containing protein</fullName>
    </recommendedName>
</protein>
<sequence length="97" mass="10807">YDADKPILLKGVVTRVDWTNPHARFYINVEDASGNTINWNMELSSPNILKRNGWGRDSLEVGDEVIVQGSMARDDSKMASALVVTLADGRRVFNRGD</sequence>
<accession>A0A383CUF3</accession>
<reference evidence="1" key="1">
    <citation type="submission" date="2018-05" db="EMBL/GenBank/DDBJ databases">
        <authorList>
            <person name="Lanie J.A."/>
            <person name="Ng W.-L."/>
            <person name="Kazmierczak K.M."/>
            <person name="Andrzejewski T.M."/>
            <person name="Davidsen T.M."/>
            <person name="Wayne K.J."/>
            <person name="Tettelin H."/>
            <person name="Glass J.I."/>
            <person name="Rusch D."/>
            <person name="Podicherti R."/>
            <person name="Tsui H.-C.T."/>
            <person name="Winkler M.E."/>
        </authorList>
    </citation>
    <scope>NUCLEOTIDE SEQUENCE</scope>
</reference>
<evidence type="ECO:0000313" key="1">
    <source>
        <dbReference type="EMBL" id="SVE35258.1"/>
    </source>
</evidence>
<dbReference type="Pfam" id="PF19649">
    <property type="entry name" value="DUF6152"/>
    <property type="match status" value="1"/>
</dbReference>
<proteinExistence type="predicted"/>
<name>A0A383CUF3_9ZZZZ</name>
<feature type="non-terminal residue" evidence="1">
    <location>
        <position position="1"/>
    </location>
</feature>
<gene>
    <name evidence="1" type="ORF">METZ01_LOCUS488112</name>
</gene>
<organism evidence="1">
    <name type="scientific">marine metagenome</name>
    <dbReference type="NCBI Taxonomy" id="408172"/>
    <lineage>
        <taxon>unclassified sequences</taxon>
        <taxon>metagenomes</taxon>
        <taxon>ecological metagenomes</taxon>
    </lineage>
</organism>
<dbReference type="InterPro" id="IPR046150">
    <property type="entry name" value="DUF6152"/>
</dbReference>